<dbReference type="Proteomes" id="UP000763557">
    <property type="component" value="Unassembled WGS sequence"/>
</dbReference>
<reference evidence="2 3" key="1">
    <citation type="submission" date="2020-01" db="EMBL/GenBank/DDBJ databases">
        <title>Kibdelosporangium persica a novel Actinomycetes from a hot desert in Iran.</title>
        <authorList>
            <person name="Safaei N."/>
            <person name="Zaburannyi N."/>
            <person name="Mueller R."/>
            <person name="Wink J."/>
        </authorList>
    </citation>
    <scope>NUCLEOTIDE SEQUENCE [LARGE SCALE GENOMIC DNA]</scope>
    <source>
        <strain evidence="2 3">4NS15</strain>
    </source>
</reference>
<organism evidence="2 3">
    <name type="scientific">Kibdelosporangium persicum</name>
    <dbReference type="NCBI Taxonomy" id="2698649"/>
    <lineage>
        <taxon>Bacteria</taxon>
        <taxon>Bacillati</taxon>
        <taxon>Actinomycetota</taxon>
        <taxon>Actinomycetes</taxon>
        <taxon>Pseudonocardiales</taxon>
        <taxon>Pseudonocardiaceae</taxon>
        <taxon>Kibdelosporangium</taxon>
    </lineage>
</organism>
<keyword evidence="3" id="KW-1185">Reference proteome</keyword>
<dbReference type="GO" id="GO:0008168">
    <property type="term" value="F:methyltransferase activity"/>
    <property type="evidence" value="ECO:0007669"/>
    <property type="project" value="UniProtKB-KW"/>
</dbReference>
<gene>
    <name evidence="2" type="ORF">GC106_50750</name>
</gene>
<dbReference type="RefSeq" id="WP_173136224.1">
    <property type="nucleotide sequence ID" value="NZ_CBCSGW010000054.1"/>
</dbReference>
<accession>A0ABX2FA78</accession>
<keyword evidence="2" id="KW-0489">Methyltransferase</keyword>
<feature type="domain" description="Methyltransferase type 11" evidence="1">
    <location>
        <begin position="48"/>
        <end position="131"/>
    </location>
</feature>
<evidence type="ECO:0000313" key="2">
    <source>
        <dbReference type="EMBL" id="NRN67835.1"/>
    </source>
</evidence>
<comment type="caution">
    <text evidence="2">The sequence shown here is derived from an EMBL/GenBank/DDBJ whole genome shotgun (WGS) entry which is preliminary data.</text>
</comment>
<dbReference type="EMBL" id="JAAATY010000016">
    <property type="protein sequence ID" value="NRN67835.1"/>
    <property type="molecule type" value="Genomic_DNA"/>
</dbReference>
<dbReference type="InterPro" id="IPR050508">
    <property type="entry name" value="Methyltransf_Superfamily"/>
</dbReference>
<keyword evidence="2" id="KW-0808">Transferase</keyword>
<proteinExistence type="predicted"/>
<dbReference type="SUPFAM" id="SSF53335">
    <property type="entry name" value="S-adenosyl-L-methionine-dependent methyltransferases"/>
    <property type="match status" value="1"/>
</dbReference>
<dbReference type="Pfam" id="PF08241">
    <property type="entry name" value="Methyltransf_11"/>
    <property type="match status" value="1"/>
</dbReference>
<evidence type="ECO:0000259" key="1">
    <source>
        <dbReference type="Pfam" id="PF08241"/>
    </source>
</evidence>
<dbReference type="InterPro" id="IPR029063">
    <property type="entry name" value="SAM-dependent_MTases_sf"/>
</dbReference>
<dbReference type="PANTHER" id="PTHR42912">
    <property type="entry name" value="METHYLTRANSFERASE"/>
    <property type="match status" value="1"/>
</dbReference>
<dbReference type="InterPro" id="IPR013216">
    <property type="entry name" value="Methyltransf_11"/>
</dbReference>
<dbReference type="CDD" id="cd02440">
    <property type="entry name" value="AdoMet_MTases"/>
    <property type="match status" value="1"/>
</dbReference>
<evidence type="ECO:0000313" key="3">
    <source>
        <dbReference type="Proteomes" id="UP000763557"/>
    </source>
</evidence>
<dbReference type="PANTHER" id="PTHR42912:SF93">
    <property type="entry name" value="N6-ADENOSINE-METHYLTRANSFERASE TMT1A"/>
    <property type="match status" value="1"/>
</dbReference>
<name>A0ABX2FA78_9PSEU</name>
<dbReference type="GO" id="GO:0032259">
    <property type="term" value="P:methylation"/>
    <property type="evidence" value="ECO:0007669"/>
    <property type="project" value="UniProtKB-KW"/>
</dbReference>
<dbReference type="Gene3D" id="3.40.50.150">
    <property type="entry name" value="Vaccinia Virus protein VP39"/>
    <property type="match status" value="1"/>
</dbReference>
<protein>
    <submittedName>
        <fullName evidence="2">Class I SAM-dependent methyltransferase</fullName>
    </submittedName>
</protein>
<sequence length="228" mass="24940">MATPDAVPVDYDSNPDRYRSGARLSKAYSQADLYARVASRLTGADLVLDVGCAEGVLREAMPDTRLIGLDMAMTFLRTHPAPRVRASATAIPFQDNTFDGVTTLNMLYHLADPTQALREAKRVLKPGGVLIASTIARSDSPEFAAYRERPPSTFDAEEAPEIVRGVFDEVEVDAWDAPLVTLPTKASVRDYLLARRVDEEAAERAARELDVPLTVTKRGALLVARKLV</sequence>